<organism evidence="2 3">
    <name type="scientific">Aplosporella prunicola CBS 121167</name>
    <dbReference type="NCBI Taxonomy" id="1176127"/>
    <lineage>
        <taxon>Eukaryota</taxon>
        <taxon>Fungi</taxon>
        <taxon>Dikarya</taxon>
        <taxon>Ascomycota</taxon>
        <taxon>Pezizomycotina</taxon>
        <taxon>Dothideomycetes</taxon>
        <taxon>Dothideomycetes incertae sedis</taxon>
        <taxon>Botryosphaeriales</taxon>
        <taxon>Aplosporellaceae</taxon>
        <taxon>Aplosporella</taxon>
    </lineage>
</organism>
<accession>A0A6A6B7J5</accession>
<evidence type="ECO:0008006" key="4">
    <source>
        <dbReference type="Google" id="ProtNLM"/>
    </source>
</evidence>
<dbReference type="AlphaFoldDB" id="A0A6A6B7J5"/>
<feature type="signal peptide" evidence="1">
    <location>
        <begin position="1"/>
        <end position="21"/>
    </location>
</feature>
<keyword evidence="3" id="KW-1185">Reference proteome</keyword>
<sequence>MVKFTTLFGGAVISASSIASAAVLPRSPFTRPHAAFDNNGVVAATSPAISIWYDAGSGESTNTNLLHTYTCYEGNPHTKYPPSAKEWLSFENLWKINVAEIRKSEGDENVLKAFKDAIIKASEETKVDKRLILALVMQESTGNVHVAPSWSGNCGILQAHPPCSSYNDLISGGASAVDAIHTMLMEGLQGTSSGYPGLAQALNNGSWKGNPFPGNPYAAARIYNSGSIAETAAGSHGVLDVSVVQGDVVAYANDVANRLMGWNGDVAGCTISATACGLRSMSECV</sequence>
<gene>
    <name evidence="2" type="ORF">K452DRAFT_252781</name>
</gene>
<dbReference type="GeneID" id="54295757"/>
<dbReference type="InterPro" id="IPR023346">
    <property type="entry name" value="Lysozyme-like_dom_sf"/>
</dbReference>
<dbReference type="Proteomes" id="UP000799438">
    <property type="component" value="Unassembled WGS sequence"/>
</dbReference>
<proteinExistence type="predicted"/>
<dbReference type="SUPFAM" id="SSF53955">
    <property type="entry name" value="Lysozyme-like"/>
    <property type="match status" value="1"/>
</dbReference>
<dbReference type="EMBL" id="ML995490">
    <property type="protein sequence ID" value="KAF2140142.1"/>
    <property type="molecule type" value="Genomic_DNA"/>
</dbReference>
<reference evidence="2" key="1">
    <citation type="journal article" date="2020" name="Stud. Mycol.">
        <title>101 Dothideomycetes genomes: a test case for predicting lifestyles and emergence of pathogens.</title>
        <authorList>
            <person name="Haridas S."/>
            <person name="Albert R."/>
            <person name="Binder M."/>
            <person name="Bloem J."/>
            <person name="Labutti K."/>
            <person name="Salamov A."/>
            <person name="Andreopoulos B."/>
            <person name="Baker S."/>
            <person name="Barry K."/>
            <person name="Bills G."/>
            <person name="Bluhm B."/>
            <person name="Cannon C."/>
            <person name="Castanera R."/>
            <person name="Culley D."/>
            <person name="Daum C."/>
            <person name="Ezra D."/>
            <person name="Gonzalez J."/>
            <person name="Henrissat B."/>
            <person name="Kuo A."/>
            <person name="Liang C."/>
            <person name="Lipzen A."/>
            <person name="Lutzoni F."/>
            <person name="Magnuson J."/>
            <person name="Mondo S."/>
            <person name="Nolan M."/>
            <person name="Ohm R."/>
            <person name="Pangilinan J."/>
            <person name="Park H.-J."/>
            <person name="Ramirez L."/>
            <person name="Alfaro M."/>
            <person name="Sun H."/>
            <person name="Tritt A."/>
            <person name="Yoshinaga Y."/>
            <person name="Zwiers L.-H."/>
            <person name="Turgeon B."/>
            <person name="Goodwin S."/>
            <person name="Spatafora J."/>
            <person name="Crous P."/>
            <person name="Grigoriev I."/>
        </authorList>
    </citation>
    <scope>NUCLEOTIDE SEQUENCE</scope>
    <source>
        <strain evidence="2">CBS 121167</strain>
    </source>
</reference>
<evidence type="ECO:0000256" key="1">
    <source>
        <dbReference type="SAM" id="SignalP"/>
    </source>
</evidence>
<dbReference type="Gene3D" id="1.10.530.10">
    <property type="match status" value="1"/>
</dbReference>
<evidence type="ECO:0000313" key="2">
    <source>
        <dbReference type="EMBL" id="KAF2140142.1"/>
    </source>
</evidence>
<evidence type="ECO:0000313" key="3">
    <source>
        <dbReference type="Proteomes" id="UP000799438"/>
    </source>
</evidence>
<keyword evidence="1" id="KW-0732">Signal</keyword>
<feature type="chain" id="PRO_5025340429" description="Transglycosylase SLT domain-containing protein" evidence="1">
    <location>
        <begin position="22"/>
        <end position="285"/>
    </location>
</feature>
<dbReference type="RefSeq" id="XP_033395855.1">
    <property type="nucleotide sequence ID" value="XM_033538261.1"/>
</dbReference>
<protein>
    <recommendedName>
        <fullName evidence="4">Transglycosylase SLT domain-containing protein</fullName>
    </recommendedName>
</protein>
<name>A0A6A6B7J5_9PEZI</name>
<dbReference type="OrthoDB" id="1193027at2759"/>